<evidence type="ECO:0000256" key="1">
    <source>
        <dbReference type="SAM" id="SignalP"/>
    </source>
</evidence>
<sequence length="49" mass="4923">MALALLCASVKALAAAEIVGEAGTVCLGFNFCGGETALTEMTRSATRMA</sequence>
<dbReference type="EMBL" id="QGKW02002228">
    <property type="protein sequence ID" value="KAF2537206.1"/>
    <property type="molecule type" value="Genomic_DNA"/>
</dbReference>
<accession>A0A8S9FXP3</accession>
<feature type="signal peptide" evidence="1">
    <location>
        <begin position="1"/>
        <end position="16"/>
    </location>
</feature>
<dbReference type="AlphaFoldDB" id="A0A8S9FXP3"/>
<organism evidence="2 3">
    <name type="scientific">Brassica cretica</name>
    <name type="common">Mustard</name>
    <dbReference type="NCBI Taxonomy" id="69181"/>
    <lineage>
        <taxon>Eukaryota</taxon>
        <taxon>Viridiplantae</taxon>
        <taxon>Streptophyta</taxon>
        <taxon>Embryophyta</taxon>
        <taxon>Tracheophyta</taxon>
        <taxon>Spermatophyta</taxon>
        <taxon>Magnoliopsida</taxon>
        <taxon>eudicotyledons</taxon>
        <taxon>Gunneridae</taxon>
        <taxon>Pentapetalae</taxon>
        <taxon>rosids</taxon>
        <taxon>malvids</taxon>
        <taxon>Brassicales</taxon>
        <taxon>Brassicaceae</taxon>
        <taxon>Brassiceae</taxon>
        <taxon>Brassica</taxon>
    </lineage>
</organism>
<evidence type="ECO:0000313" key="3">
    <source>
        <dbReference type="Proteomes" id="UP000712281"/>
    </source>
</evidence>
<comment type="caution">
    <text evidence="2">The sequence shown here is derived from an EMBL/GenBank/DDBJ whole genome shotgun (WGS) entry which is preliminary data.</text>
</comment>
<reference evidence="2" key="1">
    <citation type="submission" date="2019-12" db="EMBL/GenBank/DDBJ databases">
        <title>Genome sequencing and annotation of Brassica cretica.</title>
        <authorList>
            <person name="Studholme D.J."/>
            <person name="Sarris P.F."/>
        </authorList>
    </citation>
    <scope>NUCLEOTIDE SEQUENCE</scope>
    <source>
        <strain evidence="2">PFS-001/15</strain>
        <tissue evidence="2">Leaf</tissue>
    </source>
</reference>
<protein>
    <submittedName>
        <fullName evidence="2">Uncharacterized protein</fullName>
    </submittedName>
</protein>
<dbReference type="Proteomes" id="UP000712281">
    <property type="component" value="Unassembled WGS sequence"/>
</dbReference>
<feature type="chain" id="PRO_5035728849" evidence="1">
    <location>
        <begin position="17"/>
        <end position="49"/>
    </location>
</feature>
<proteinExistence type="predicted"/>
<name>A0A8S9FXP3_BRACR</name>
<evidence type="ECO:0000313" key="2">
    <source>
        <dbReference type="EMBL" id="KAF2537206.1"/>
    </source>
</evidence>
<keyword evidence="1" id="KW-0732">Signal</keyword>
<gene>
    <name evidence="2" type="ORF">F2Q68_00019127</name>
</gene>